<dbReference type="Proteomes" id="UP001079430">
    <property type="component" value="Unassembled WGS sequence"/>
</dbReference>
<accession>A0ABT4KJM1</accession>
<proteinExistence type="predicted"/>
<sequence>MRVSMKTSFAAIVLSSALAGVSGSAFADSYYQGIDPHNPPGTQNRGTMLVPTQRAPYYVDEMPTGSIYVDPMSTGSIYVDPRSSGSVTGAPGEVREHYRNEYHGPGEGDYYQGIMPPAPVP</sequence>
<gene>
    <name evidence="3" type="ORF">O3W52_19475</name>
</gene>
<comment type="caution">
    <text evidence="3">The sequence shown here is derived from an EMBL/GenBank/DDBJ whole genome shotgun (WGS) entry which is preliminary data.</text>
</comment>
<feature type="chain" id="PRO_5046782348" evidence="2">
    <location>
        <begin position="28"/>
        <end position="121"/>
    </location>
</feature>
<feature type="region of interest" description="Disordered" evidence="1">
    <location>
        <begin position="102"/>
        <end position="121"/>
    </location>
</feature>
<feature type="signal peptide" evidence="2">
    <location>
        <begin position="1"/>
        <end position="27"/>
    </location>
</feature>
<keyword evidence="2" id="KW-0732">Signal</keyword>
<protein>
    <submittedName>
        <fullName evidence="3">Uncharacterized protein</fullName>
    </submittedName>
</protein>
<reference evidence="3" key="1">
    <citation type="submission" date="2022-10" db="EMBL/GenBank/DDBJ databases">
        <title>Whole genome sequencing of three plant growth promoting bacteria isolated from Vachellia tortilis subsp. raddiana in Morocco.</title>
        <authorList>
            <person name="Hnini M."/>
            <person name="Zouagui R."/>
            <person name="Zouagui H."/>
            <person name="Chemao Elfihri M.-W."/>
            <person name="Ibrahimi A."/>
            <person name="Sbabou L."/>
            <person name="Aurag J."/>
        </authorList>
    </citation>
    <scope>NUCLEOTIDE SEQUENCE</scope>
    <source>
        <strain evidence="3">LMR678</strain>
    </source>
</reference>
<dbReference type="RefSeq" id="WP_269282273.1">
    <property type="nucleotide sequence ID" value="NZ_JAPVOI010000004.1"/>
</dbReference>
<organism evidence="3 4">
    <name type="scientific">Sinorhizobium psoraleae</name>
    <dbReference type="NCBI Taxonomy" id="520838"/>
    <lineage>
        <taxon>Bacteria</taxon>
        <taxon>Pseudomonadati</taxon>
        <taxon>Pseudomonadota</taxon>
        <taxon>Alphaproteobacteria</taxon>
        <taxon>Hyphomicrobiales</taxon>
        <taxon>Rhizobiaceae</taxon>
        <taxon>Sinorhizobium/Ensifer group</taxon>
        <taxon>Sinorhizobium</taxon>
    </lineage>
</organism>
<dbReference type="EMBL" id="JAPVOI010000004">
    <property type="protein sequence ID" value="MCZ4092167.1"/>
    <property type="molecule type" value="Genomic_DNA"/>
</dbReference>
<keyword evidence="4" id="KW-1185">Reference proteome</keyword>
<evidence type="ECO:0000313" key="4">
    <source>
        <dbReference type="Proteomes" id="UP001079430"/>
    </source>
</evidence>
<evidence type="ECO:0000313" key="3">
    <source>
        <dbReference type="EMBL" id="MCZ4092167.1"/>
    </source>
</evidence>
<evidence type="ECO:0000256" key="2">
    <source>
        <dbReference type="SAM" id="SignalP"/>
    </source>
</evidence>
<name>A0ABT4KJM1_9HYPH</name>
<evidence type="ECO:0000256" key="1">
    <source>
        <dbReference type="SAM" id="MobiDB-lite"/>
    </source>
</evidence>